<dbReference type="Proteomes" id="UP000295244">
    <property type="component" value="Unassembled WGS sequence"/>
</dbReference>
<dbReference type="OrthoDB" id="5244524at2"/>
<dbReference type="EMBL" id="SKBU01000026">
    <property type="protein sequence ID" value="TCJ15315.1"/>
    <property type="molecule type" value="Genomic_DNA"/>
</dbReference>
<dbReference type="Gene3D" id="1.25.40.10">
    <property type="entry name" value="Tetratricopeptide repeat domain"/>
    <property type="match status" value="1"/>
</dbReference>
<protein>
    <recommendedName>
        <fullName evidence="3">Tetratricopeptide repeat protein</fullName>
    </recommendedName>
</protein>
<dbReference type="SUPFAM" id="SSF48452">
    <property type="entry name" value="TPR-like"/>
    <property type="match status" value="1"/>
</dbReference>
<reference evidence="1 2" key="1">
    <citation type="submission" date="2019-03" db="EMBL/GenBank/DDBJ databases">
        <title>Whole genome sequence of a novel Rubrobacter taiwanensis strain, isolated from Yellowstone National Park.</title>
        <authorList>
            <person name="Freed S."/>
            <person name="Ramaley R.F."/>
            <person name="Kyndt J.A."/>
        </authorList>
    </citation>
    <scope>NUCLEOTIDE SEQUENCE [LARGE SCALE GENOMIC DNA]</scope>
    <source>
        <strain evidence="1 2">Yellowstone</strain>
    </source>
</reference>
<dbReference type="RefSeq" id="WP_132692526.1">
    <property type="nucleotide sequence ID" value="NZ_SKBU01000026.1"/>
</dbReference>
<comment type="caution">
    <text evidence="1">The sequence shown here is derived from an EMBL/GenBank/DDBJ whole genome shotgun (WGS) entry which is preliminary data.</text>
</comment>
<name>A0A4R1BDV9_9ACTN</name>
<dbReference type="AlphaFoldDB" id="A0A4R1BDV9"/>
<evidence type="ECO:0000313" key="1">
    <source>
        <dbReference type="EMBL" id="TCJ15315.1"/>
    </source>
</evidence>
<dbReference type="InterPro" id="IPR011990">
    <property type="entry name" value="TPR-like_helical_dom_sf"/>
</dbReference>
<keyword evidence="2" id="KW-1185">Reference proteome</keyword>
<sequence>MSSWSELSEFIAALDAEDRAKVGRYAFLELPENTGEIELLLSAPENPAATPAQFVSNVISQAASARDLDLARKLGPVALDAAETPGDLQLAHASLAQAYFQNRRDPESAKSFEKHCRAAIEAGHAGTFCYERLAALYEYRGDLEEALRISHRAAEVLRAAGDERSAARFEKRAERLSRKSR</sequence>
<gene>
    <name evidence="1" type="ORF">E0L93_13085</name>
</gene>
<accession>A0A4R1BDV9</accession>
<evidence type="ECO:0000313" key="2">
    <source>
        <dbReference type="Proteomes" id="UP000295244"/>
    </source>
</evidence>
<proteinExistence type="predicted"/>
<evidence type="ECO:0008006" key="3">
    <source>
        <dbReference type="Google" id="ProtNLM"/>
    </source>
</evidence>
<organism evidence="1 2">
    <name type="scientific">Rubrobacter taiwanensis</name>
    <dbReference type="NCBI Taxonomy" id="185139"/>
    <lineage>
        <taxon>Bacteria</taxon>
        <taxon>Bacillati</taxon>
        <taxon>Actinomycetota</taxon>
        <taxon>Rubrobacteria</taxon>
        <taxon>Rubrobacterales</taxon>
        <taxon>Rubrobacteraceae</taxon>
        <taxon>Rubrobacter</taxon>
    </lineage>
</organism>